<dbReference type="Proteomes" id="UP000321598">
    <property type="component" value="Unassembled WGS sequence"/>
</dbReference>
<evidence type="ECO:0000313" key="2">
    <source>
        <dbReference type="EMBL" id="GEP99361.1"/>
    </source>
</evidence>
<proteinExistence type="predicted"/>
<dbReference type="AlphaFoldDB" id="A0A380CVI2"/>
<name>A0A380CVI2_9STAP</name>
<dbReference type="EMBL" id="UGZE01000001">
    <property type="protein sequence ID" value="SUJ30156.1"/>
    <property type="molecule type" value="Genomic_DNA"/>
</dbReference>
<dbReference type="InterPro" id="IPR041854">
    <property type="entry name" value="BFD-like_2Fe2S-bd_dom_sf"/>
</dbReference>
<evidence type="ECO:0000259" key="1">
    <source>
        <dbReference type="Pfam" id="PF04324"/>
    </source>
</evidence>
<gene>
    <name evidence="3" type="ORF">NCTC12413_02650</name>
    <name evidence="2" type="ORF">SAR03_03990</name>
</gene>
<organism evidence="3 4">
    <name type="scientific">Staphylococcus arlettae</name>
    <dbReference type="NCBI Taxonomy" id="29378"/>
    <lineage>
        <taxon>Bacteria</taxon>
        <taxon>Bacillati</taxon>
        <taxon>Bacillota</taxon>
        <taxon>Bacilli</taxon>
        <taxon>Bacillales</taxon>
        <taxon>Staphylococcaceae</taxon>
        <taxon>Staphylococcus</taxon>
    </lineage>
</organism>
<reference evidence="3 4" key="1">
    <citation type="submission" date="2018-06" db="EMBL/GenBank/DDBJ databases">
        <authorList>
            <consortium name="Pathogen Informatics"/>
            <person name="Doyle S."/>
        </authorList>
    </citation>
    <scope>NUCLEOTIDE SEQUENCE [LARGE SCALE GENOMIC DNA]</scope>
    <source>
        <strain evidence="3 4">NCTC12413</strain>
    </source>
</reference>
<dbReference type="InterPro" id="IPR007419">
    <property type="entry name" value="BFD-like_2Fe2S-bd_dom"/>
</dbReference>
<feature type="domain" description="BFD-like [2Fe-2S]-binding" evidence="1">
    <location>
        <begin position="5"/>
        <end position="56"/>
    </location>
</feature>
<dbReference type="Pfam" id="PF04324">
    <property type="entry name" value="Fer2_BFD"/>
    <property type="match status" value="1"/>
</dbReference>
<evidence type="ECO:0000313" key="4">
    <source>
        <dbReference type="Proteomes" id="UP000254956"/>
    </source>
</evidence>
<sequence length="88" mass="9915">MEDIVICRCENVTLKHILKTVEKYDSSVRETKLRTRAGMGFCGGRTCKNHIDKIINKGKKINTEFTTMKVQPPVRPVTFGELGGSEDD</sequence>
<keyword evidence="5" id="KW-1185">Reference proteome</keyword>
<dbReference type="RefSeq" id="WP_021459393.1">
    <property type="nucleotide sequence ID" value="NZ_BKAV01000002.1"/>
</dbReference>
<dbReference type="Gene3D" id="1.10.10.1100">
    <property type="entry name" value="BFD-like [2Fe-2S]-binding domain"/>
    <property type="match status" value="1"/>
</dbReference>
<evidence type="ECO:0000313" key="3">
    <source>
        <dbReference type="EMBL" id="SUJ30156.1"/>
    </source>
</evidence>
<dbReference type="OrthoDB" id="9801699at2"/>
<reference evidence="2 5" key="2">
    <citation type="submission" date="2019-07" db="EMBL/GenBank/DDBJ databases">
        <title>Whole genome shotgun sequence of Staphylococcus arlettae NBRC 109765.</title>
        <authorList>
            <person name="Hosoyama A."/>
            <person name="Uohara A."/>
            <person name="Ohji S."/>
            <person name="Ichikawa N."/>
        </authorList>
    </citation>
    <scope>NUCLEOTIDE SEQUENCE [LARGE SCALE GENOMIC DNA]</scope>
    <source>
        <strain evidence="2 5">NBRC 109765</strain>
    </source>
</reference>
<accession>A0A380CVI2</accession>
<dbReference type="EMBL" id="BKAV01000002">
    <property type="protein sequence ID" value="GEP99361.1"/>
    <property type="molecule type" value="Genomic_DNA"/>
</dbReference>
<dbReference type="Proteomes" id="UP000254956">
    <property type="component" value="Unassembled WGS sequence"/>
</dbReference>
<protein>
    <submittedName>
        <fullName evidence="3">Glycerol-3-phosphate dehydrogenase, anaerobic, A subunit</fullName>
    </submittedName>
    <submittedName>
        <fullName evidence="2">Pyridine nucleotide-disulfide oxidoreductase</fullName>
    </submittedName>
</protein>
<evidence type="ECO:0000313" key="5">
    <source>
        <dbReference type="Proteomes" id="UP000321598"/>
    </source>
</evidence>